<dbReference type="InterPro" id="IPR036388">
    <property type="entry name" value="WH-like_DNA-bd_sf"/>
</dbReference>
<dbReference type="InterPro" id="IPR013249">
    <property type="entry name" value="RNA_pol_sigma70_r4_t2"/>
</dbReference>
<dbReference type="Gene3D" id="1.10.1740.10">
    <property type="match status" value="1"/>
</dbReference>
<dbReference type="NCBIfam" id="TIGR02937">
    <property type="entry name" value="sigma70-ECF"/>
    <property type="match status" value="1"/>
</dbReference>
<dbReference type="GO" id="GO:0006352">
    <property type="term" value="P:DNA-templated transcription initiation"/>
    <property type="evidence" value="ECO:0007669"/>
    <property type="project" value="InterPro"/>
</dbReference>
<feature type="domain" description="RNA polymerase sigma factor 70 region 4 type 2" evidence="6">
    <location>
        <begin position="100"/>
        <end position="152"/>
    </location>
</feature>
<dbReference type="Proteomes" id="UP000244060">
    <property type="component" value="Unassembled WGS sequence"/>
</dbReference>
<accession>A0A2T5K644</accession>
<keyword evidence="4" id="KW-0804">Transcription</keyword>
<keyword evidence="8" id="KW-1185">Reference proteome</keyword>
<dbReference type="SUPFAM" id="SSF88659">
    <property type="entry name" value="Sigma3 and sigma4 domains of RNA polymerase sigma factors"/>
    <property type="match status" value="1"/>
</dbReference>
<evidence type="ECO:0000259" key="5">
    <source>
        <dbReference type="Pfam" id="PF04542"/>
    </source>
</evidence>
<dbReference type="SUPFAM" id="SSF88946">
    <property type="entry name" value="Sigma2 domain of RNA polymerase sigma factors"/>
    <property type="match status" value="1"/>
</dbReference>
<dbReference type="GO" id="GO:0003677">
    <property type="term" value="F:DNA binding"/>
    <property type="evidence" value="ECO:0007669"/>
    <property type="project" value="InterPro"/>
</dbReference>
<dbReference type="NCBIfam" id="NF009164">
    <property type="entry name" value="PRK12511.1"/>
    <property type="match status" value="1"/>
</dbReference>
<dbReference type="InterPro" id="IPR014284">
    <property type="entry name" value="RNA_pol_sigma-70_dom"/>
</dbReference>
<dbReference type="RefSeq" id="WP_101339881.1">
    <property type="nucleotide sequence ID" value="NZ_CP090022.1"/>
</dbReference>
<dbReference type="InterPro" id="IPR013324">
    <property type="entry name" value="RNA_pol_sigma_r3/r4-like"/>
</dbReference>
<protein>
    <submittedName>
        <fullName evidence="7">RNA polymerase sigma-70 factor (ECF subfamily)</fullName>
    </submittedName>
</protein>
<dbReference type="Gene3D" id="1.10.10.10">
    <property type="entry name" value="Winged helix-like DNA-binding domain superfamily/Winged helix DNA-binding domain"/>
    <property type="match status" value="1"/>
</dbReference>
<dbReference type="OrthoDB" id="9803470at2"/>
<reference evidence="7 8" key="1">
    <citation type="submission" date="2018-04" db="EMBL/GenBank/DDBJ databases">
        <title>Genomic Encyclopedia of Type Strains, Phase III (KMG-III): the genomes of soil and plant-associated and newly described type strains.</title>
        <authorList>
            <person name="Whitman W."/>
        </authorList>
    </citation>
    <scope>NUCLEOTIDE SEQUENCE [LARGE SCALE GENOMIC DNA]</scope>
    <source>
        <strain evidence="7 8">KA25</strain>
    </source>
</reference>
<organism evidence="7 8">
    <name type="scientific">Cereibacter azotoformans</name>
    <dbReference type="NCBI Taxonomy" id="43057"/>
    <lineage>
        <taxon>Bacteria</taxon>
        <taxon>Pseudomonadati</taxon>
        <taxon>Pseudomonadota</taxon>
        <taxon>Alphaproteobacteria</taxon>
        <taxon>Rhodobacterales</taxon>
        <taxon>Paracoccaceae</taxon>
        <taxon>Cereibacter</taxon>
    </lineage>
</organism>
<evidence type="ECO:0000313" key="7">
    <source>
        <dbReference type="EMBL" id="PTR17828.1"/>
    </source>
</evidence>
<evidence type="ECO:0000256" key="3">
    <source>
        <dbReference type="ARBA" id="ARBA00023082"/>
    </source>
</evidence>
<dbReference type="InterPro" id="IPR013325">
    <property type="entry name" value="RNA_pol_sigma_r2"/>
</dbReference>
<comment type="similarity">
    <text evidence="1">Belongs to the sigma-70 factor family. ECF subfamily.</text>
</comment>
<evidence type="ECO:0000256" key="2">
    <source>
        <dbReference type="ARBA" id="ARBA00023015"/>
    </source>
</evidence>
<dbReference type="PANTHER" id="PTHR43133:SF25">
    <property type="entry name" value="RNA POLYMERASE SIGMA FACTOR RFAY-RELATED"/>
    <property type="match status" value="1"/>
</dbReference>
<evidence type="ECO:0000256" key="4">
    <source>
        <dbReference type="ARBA" id="ARBA00023163"/>
    </source>
</evidence>
<sequence length="177" mass="19687">MRETDEILAELTPLRRYARSLTRDEAEAEDLVQEALLRAHERRASFRRGKGLRVWLMSILHNSFIDGLRSRRARERREAAVMEAAPASHPASQESAVRLAQIRVAFAQLPEEQRAALHLVAIEGLSYNEAALVLGVPQGTLMSRIARARAALREFEDGTGAARQPLRVVGGRDADDA</sequence>
<dbReference type="Pfam" id="PF04542">
    <property type="entry name" value="Sigma70_r2"/>
    <property type="match status" value="1"/>
</dbReference>
<gene>
    <name evidence="7" type="ORF">C8J28_111116</name>
</gene>
<evidence type="ECO:0000256" key="1">
    <source>
        <dbReference type="ARBA" id="ARBA00010641"/>
    </source>
</evidence>
<keyword evidence="2" id="KW-0805">Transcription regulation</keyword>
<dbReference type="GO" id="GO:0016987">
    <property type="term" value="F:sigma factor activity"/>
    <property type="evidence" value="ECO:0007669"/>
    <property type="project" value="UniProtKB-KW"/>
</dbReference>
<comment type="caution">
    <text evidence="7">The sequence shown here is derived from an EMBL/GenBank/DDBJ whole genome shotgun (WGS) entry which is preliminary data.</text>
</comment>
<evidence type="ECO:0000259" key="6">
    <source>
        <dbReference type="Pfam" id="PF08281"/>
    </source>
</evidence>
<dbReference type="InterPro" id="IPR007627">
    <property type="entry name" value="RNA_pol_sigma70_r2"/>
</dbReference>
<name>A0A2T5K644_9RHOB</name>
<dbReference type="PANTHER" id="PTHR43133">
    <property type="entry name" value="RNA POLYMERASE ECF-TYPE SIGMA FACTO"/>
    <property type="match status" value="1"/>
</dbReference>
<dbReference type="Pfam" id="PF08281">
    <property type="entry name" value="Sigma70_r4_2"/>
    <property type="match status" value="1"/>
</dbReference>
<dbReference type="AlphaFoldDB" id="A0A2T5K644"/>
<proteinExistence type="inferred from homology"/>
<evidence type="ECO:0000313" key="8">
    <source>
        <dbReference type="Proteomes" id="UP000244060"/>
    </source>
</evidence>
<keyword evidence="3" id="KW-0731">Sigma factor</keyword>
<feature type="domain" description="RNA polymerase sigma-70 region 2" evidence="5">
    <location>
        <begin position="11"/>
        <end position="73"/>
    </location>
</feature>
<dbReference type="EMBL" id="QAOT01000011">
    <property type="protein sequence ID" value="PTR17828.1"/>
    <property type="molecule type" value="Genomic_DNA"/>
</dbReference>
<dbReference type="InterPro" id="IPR039425">
    <property type="entry name" value="RNA_pol_sigma-70-like"/>
</dbReference>